<reference evidence="2 3" key="1">
    <citation type="journal article" date="2019" name="Int. J. Syst. Evol. Microbiol.">
        <title>The Global Catalogue of Microorganisms (GCM) 10K type strain sequencing project: providing services to taxonomists for standard genome sequencing and annotation.</title>
        <authorList>
            <consortium name="The Broad Institute Genomics Platform"/>
            <consortium name="The Broad Institute Genome Sequencing Center for Infectious Disease"/>
            <person name="Wu L."/>
            <person name="Ma J."/>
        </authorList>
    </citation>
    <scope>NUCLEOTIDE SEQUENCE [LARGE SCALE GENOMIC DNA]</scope>
    <source>
        <strain evidence="2 3">CGMCC 1.12230</strain>
    </source>
</reference>
<feature type="domain" description="DUF7344" evidence="1">
    <location>
        <begin position="24"/>
        <end position="95"/>
    </location>
</feature>
<sequence length="112" mass="12939">MTEFPITDDDGLVQCACEADEILRLLADASRRRVVESLANYEDTWIHREQLAQRLAGSHEEEPINNWERDLHHVHLPMLEDTGIIEYDRQEGTVRHYQCDGLADVLDAVEPE</sequence>
<dbReference type="RefSeq" id="WP_390284190.1">
    <property type="nucleotide sequence ID" value="NZ_JBHUDI010000002.1"/>
</dbReference>
<name>A0ABD6BEA9_9EURY</name>
<evidence type="ECO:0000313" key="2">
    <source>
        <dbReference type="EMBL" id="MFD1562498.1"/>
    </source>
</evidence>
<dbReference type="InterPro" id="IPR055768">
    <property type="entry name" value="DUF7344"/>
</dbReference>
<gene>
    <name evidence="2" type="ORF">ACFR99_02810</name>
</gene>
<evidence type="ECO:0000259" key="1">
    <source>
        <dbReference type="Pfam" id="PF24035"/>
    </source>
</evidence>
<dbReference type="Gene3D" id="1.10.10.10">
    <property type="entry name" value="Winged helix-like DNA-binding domain superfamily/Winged helix DNA-binding domain"/>
    <property type="match status" value="1"/>
</dbReference>
<protein>
    <submittedName>
        <fullName evidence="2">ArsR family transcriptional regulator</fullName>
    </submittedName>
</protein>
<organism evidence="2 3">
    <name type="scientific">Haloarchaeobius amylolyticus</name>
    <dbReference type="NCBI Taxonomy" id="1198296"/>
    <lineage>
        <taxon>Archaea</taxon>
        <taxon>Methanobacteriati</taxon>
        <taxon>Methanobacteriota</taxon>
        <taxon>Stenosarchaea group</taxon>
        <taxon>Halobacteria</taxon>
        <taxon>Halobacteriales</taxon>
        <taxon>Halorubellaceae</taxon>
        <taxon>Haloarchaeobius</taxon>
    </lineage>
</organism>
<evidence type="ECO:0000313" key="3">
    <source>
        <dbReference type="Proteomes" id="UP001597076"/>
    </source>
</evidence>
<dbReference type="InterPro" id="IPR036390">
    <property type="entry name" value="WH_DNA-bd_sf"/>
</dbReference>
<accession>A0ABD6BEA9</accession>
<dbReference type="Proteomes" id="UP001597076">
    <property type="component" value="Unassembled WGS sequence"/>
</dbReference>
<dbReference type="Pfam" id="PF24035">
    <property type="entry name" value="DUF7344"/>
    <property type="match status" value="1"/>
</dbReference>
<dbReference type="InterPro" id="IPR036388">
    <property type="entry name" value="WH-like_DNA-bd_sf"/>
</dbReference>
<comment type="caution">
    <text evidence="2">The sequence shown here is derived from an EMBL/GenBank/DDBJ whole genome shotgun (WGS) entry which is preliminary data.</text>
</comment>
<dbReference type="SUPFAM" id="SSF46785">
    <property type="entry name" value="Winged helix' DNA-binding domain"/>
    <property type="match status" value="1"/>
</dbReference>
<dbReference type="EMBL" id="JBHUDI010000002">
    <property type="protein sequence ID" value="MFD1562498.1"/>
    <property type="molecule type" value="Genomic_DNA"/>
</dbReference>
<proteinExistence type="predicted"/>
<dbReference type="AlphaFoldDB" id="A0ABD6BEA9"/>
<keyword evidence="3" id="KW-1185">Reference proteome</keyword>